<feature type="binding site" evidence="6">
    <location>
        <position position="110"/>
    </location>
    <ligand>
        <name>(6R)-10-formyltetrahydrofolate</name>
        <dbReference type="ChEBI" id="CHEBI:195366"/>
    </ligand>
</feature>
<dbReference type="Gene3D" id="3.40.50.170">
    <property type="entry name" value="Formyl transferase, N-terminal domain"/>
    <property type="match status" value="1"/>
</dbReference>
<dbReference type="HAMAP" id="MF_01930">
    <property type="entry name" value="PurN"/>
    <property type="match status" value="1"/>
</dbReference>
<comment type="caution">
    <text evidence="8">The sequence shown here is derived from an EMBL/GenBank/DDBJ whole genome shotgun (WGS) entry which is preliminary data.</text>
</comment>
<dbReference type="InterPro" id="IPR002376">
    <property type="entry name" value="Formyl_transf_N"/>
</dbReference>
<sequence>MANKPRIAVFASGNGSNFQAIADAIQNGELHAELVLVVTDKPQAYVVERAQKMGIEPFAFNPAEYGSKAMYEEMLKGKLLNHGVEWIVLAGFMRLIGPMLLSAFENRIVNIHPSALPAFPGKDAIGQTLAAGAELAGVTVHFVDAGMDTGSIIAQETFPVAGRGRAEVEDQIHAIEHRLYPATLQQLFSR</sequence>
<dbReference type="GO" id="GO:0004644">
    <property type="term" value="F:phosphoribosylglycinamide formyltransferase activity"/>
    <property type="evidence" value="ECO:0007669"/>
    <property type="project" value="UniProtKB-UniRule"/>
</dbReference>
<comment type="catalytic activity">
    <reaction evidence="5 6">
        <text>N(1)-(5-phospho-beta-D-ribosyl)glycinamide + (6R)-10-formyltetrahydrofolate = N(2)-formyl-N(1)-(5-phospho-beta-D-ribosyl)glycinamide + (6S)-5,6,7,8-tetrahydrofolate + H(+)</text>
        <dbReference type="Rhea" id="RHEA:15053"/>
        <dbReference type="ChEBI" id="CHEBI:15378"/>
        <dbReference type="ChEBI" id="CHEBI:57453"/>
        <dbReference type="ChEBI" id="CHEBI:143788"/>
        <dbReference type="ChEBI" id="CHEBI:147286"/>
        <dbReference type="ChEBI" id="CHEBI:195366"/>
        <dbReference type="EC" id="2.1.2.2"/>
    </reaction>
</comment>
<feature type="active site" description="Proton donor" evidence="6">
    <location>
        <position position="112"/>
    </location>
</feature>
<dbReference type="RefSeq" id="WP_135505806.1">
    <property type="nucleotide sequence ID" value="NZ_JACHHE010000016.1"/>
</dbReference>
<dbReference type="GO" id="GO:0005829">
    <property type="term" value="C:cytosol"/>
    <property type="evidence" value="ECO:0007669"/>
    <property type="project" value="TreeGrafter"/>
</dbReference>
<reference evidence="8 9" key="1">
    <citation type="submission" date="2020-08" db="EMBL/GenBank/DDBJ databases">
        <title>Genomic Encyclopedia of Type Strains, Phase IV (KMG-IV): sequencing the most valuable type-strain genomes for metagenomic binning, comparative biology and taxonomic classification.</title>
        <authorList>
            <person name="Goeker M."/>
        </authorList>
    </citation>
    <scope>NUCLEOTIDE SEQUENCE [LARGE SCALE GENOMIC DNA]</scope>
    <source>
        <strain evidence="8 9">DSM 15895</strain>
    </source>
</reference>
<evidence type="ECO:0000256" key="6">
    <source>
        <dbReference type="HAMAP-Rule" id="MF_01930"/>
    </source>
</evidence>
<dbReference type="Pfam" id="PF00551">
    <property type="entry name" value="Formyl_trans_N"/>
    <property type="match status" value="1"/>
</dbReference>
<feature type="binding site" evidence="6">
    <location>
        <position position="68"/>
    </location>
    <ligand>
        <name>(6R)-10-formyltetrahydrofolate</name>
        <dbReference type="ChEBI" id="CHEBI:195366"/>
    </ligand>
</feature>
<dbReference type="PROSITE" id="PS00373">
    <property type="entry name" value="GART"/>
    <property type="match status" value="1"/>
</dbReference>
<evidence type="ECO:0000256" key="2">
    <source>
        <dbReference type="ARBA" id="ARBA00022679"/>
    </source>
</evidence>
<keyword evidence="2 6" id="KW-0808">Transferase</keyword>
<proteinExistence type="inferred from homology"/>
<evidence type="ECO:0000256" key="3">
    <source>
        <dbReference type="ARBA" id="ARBA00022755"/>
    </source>
</evidence>
<feature type="binding site" evidence="6">
    <location>
        <begin position="93"/>
        <end position="96"/>
    </location>
    <ligand>
        <name>(6R)-10-formyltetrahydrofolate</name>
        <dbReference type="ChEBI" id="CHEBI:195366"/>
    </ligand>
</feature>
<comment type="function">
    <text evidence="6">Catalyzes the transfer of a formyl group from 10-formyltetrahydrofolate to 5-phospho-ribosyl-glycinamide (GAR), producing 5-phospho-ribosyl-N-formylglycinamide (FGAR) and tetrahydrofolate.</text>
</comment>
<evidence type="ECO:0000313" key="9">
    <source>
        <dbReference type="Proteomes" id="UP000525923"/>
    </source>
</evidence>
<evidence type="ECO:0000259" key="7">
    <source>
        <dbReference type="Pfam" id="PF00551"/>
    </source>
</evidence>
<dbReference type="UniPathway" id="UPA00074">
    <property type="reaction ID" value="UER00126"/>
</dbReference>
<accession>A0A7W8FUB9</accession>
<feature type="domain" description="Formyl transferase N-terminal" evidence="7">
    <location>
        <begin position="6"/>
        <end position="183"/>
    </location>
</feature>
<feature type="binding site" evidence="6">
    <location>
        <begin position="15"/>
        <end position="17"/>
    </location>
    <ligand>
        <name>N(1)-(5-phospho-beta-D-ribosyl)glycinamide</name>
        <dbReference type="ChEBI" id="CHEBI:143788"/>
    </ligand>
</feature>
<evidence type="ECO:0000256" key="4">
    <source>
        <dbReference type="ARBA" id="ARBA00038440"/>
    </source>
</evidence>
<dbReference type="EMBL" id="JACHHE010000016">
    <property type="protein sequence ID" value="MBB5181943.1"/>
    <property type="molecule type" value="Genomic_DNA"/>
</dbReference>
<dbReference type="EC" id="2.1.2.2" evidence="6"/>
<dbReference type="Proteomes" id="UP000525923">
    <property type="component" value="Unassembled WGS sequence"/>
</dbReference>
<evidence type="ECO:0000313" key="8">
    <source>
        <dbReference type="EMBL" id="MBB5181943.1"/>
    </source>
</evidence>
<comment type="pathway">
    <text evidence="1 6">Purine metabolism; IMP biosynthesis via de novo pathway; N(2)-formyl-N(1)-(5-phospho-D-ribosyl)glycinamide from N(1)-(5-phospho-D-ribosyl)glycinamide (10-formyl THF route): step 1/1.</text>
</comment>
<name>A0A7W8FUB9_9BACL</name>
<dbReference type="NCBIfam" id="TIGR00639">
    <property type="entry name" value="PurN"/>
    <property type="match status" value="1"/>
</dbReference>
<evidence type="ECO:0000256" key="1">
    <source>
        <dbReference type="ARBA" id="ARBA00005054"/>
    </source>
</evidence>
<dbReference type="PANTHER" id="PTHR43369:SF2">
    <property type="entry name" value="PHOSPHORIBOSYLGLYCINAMIDE FORMYLTRANSFERASE"/>
    <property type="match status" value="1"/>
</dbReference>
<protein>
    <recommendedName>
        <fullName evidence="6">Phosphoribosylglycinamide formyltransferase</fullName>
        <ecNumber evidence="6">2.1.2.2</ecNumber>
    </recommendedName>
    <alternativeName>
        <fullName evidence="6">5'-phosphoribosylglycinamide transformylase</fullName>
    </alternativeName>
    <alternativeName>
        <fullName evidence="6">GAR transformylase</fullName>
        <shortName evidence="6">GART</shortName>
    </alternativeName>
</protein>
<dbReference type="InterPro" id="IPR004607">
    <property type="entry name" value="GART"/>
</dbReference>
<dbReference type="InterPro" id="IPR001555">
    <property type="entry name" value="GART_AS"/>
</dbReference>
<keyword evidence="9" id="KW-1185">Reference proteome</keyword>
<dbReference type="AlphaFoldDB" id="A0A7W8FUB9"/>
<keyword evidence="3 6" id="KW-0658">Purine biosynthesis</keyword>
<dbReference type="GO" id="GO:0006189">
    <property type="term" value="P:'de novo' IMP biosynthetic process"/>
    <property type="evidence" value="ECO:0007669"/>
    <property type="project" value="UniProtKB-UniRule"/>
</dbReference>
<dbReference type="PANTHER" id="PTHR43369">
    <property type="entry name" value="PHOSPHORIBOSYLGLYCINAMIDE FORMYLTRANSFERASE"/>
    <property type="match status" value="1"/>
</dbReference>
<dbReference type="OrthoDB" id="9806170at2"/>
<dbReference type="CDD" id="cd08645">
    <property type="entry name" value="FMT_core_GART"/>
    <property type="match status" value="1"/>
</dbReference>
<gene>
    <name evidence="6" type="primary">purN</name>
    <name evidence="8" type="ORF">HNQ44_003420</name>
</gene>
<evidence type="ECO:0000256" key="5">
    <source>
        <dbReference type="ARBA" id="ARBA00047664"/>
    </source>
</evidence>
<organism evidence="8 9">
    <name type="scientific">Planococcus koreensis</name>
    <dbReference type="NCBI Taxonomy" id="112331"/>
    <lineage>
        <taxon>Bacteria</taxon>
        <taxon>Bacillati</taxon>
        <taxon>Bacillota</taxon>
        <taxon>Bacilli</taxon>
        <taxon>Bacillales</taxon>
        <taxon>Caryophanaceae</taxon>
        <taxon>Planococcus</taxon>
    </lineage>
</organism>
<dbReference type="SUPFAM" id="SSF53328">
    <property type="entry name" value="Formyltransferase"/>
    <property type="match status" value="1"/>
</dbReference>
<feature type="site" description="Raises pKa of active site His" evidence="6">
    <location>
        <position position="148"/>
    </location>
</feature>
<comment type="similarity">
    <text evidence="4 6">Belongs to the GART family.</text>
</comment>
<dbReference type="InterPro" id="IPR036477">
    <property type="entry name" value="Formyl_transf_N_sf"/>
</dbReference>